<feature type="domain" description="MmgE/PrpD C-terminal" evidence="3">
    <location>
        <begin position="266"/>
        <end position="436"/>
    </location>
</feature>
<dbReference type="InterPro" id="IPR042183">
    <property type="entry name" value="MmgE/PrpD_sf_1"/>
</dbReference>
<dbReference type="SUPFAM" id="SSF103378">
    <property type="entry name" value="2-methylcitrate dehydratase PrpD"/>
    <property type="match status" value="1"/>
</dbReference>
<evidence type="ECO:0000256" key="1">
    <source>
        <dbReference type="ARBA" id="ARBA00006174"/>
    </source>
</evidence>
<dbReference type="Gene3D" id="3.30.1330.120">
    <property type="entry name" value="2-methylcitrate dehydratase PrpD"/>
    <property type="match status" value="1"/>
</dbReference>
<dbReference type="PANTHER" id="PTHR16943:SF8">
    <property type="entry name" value="2-METHYLCITRATE DEHYDRATASE"/>
    <property type="match status" value="1"/>
</dbReference>
<dbReference type="InterPro" id="IPR042188">
    <property type="entry name" value="MmgE/PrpD_sf_2"/>
</dbReference>
<proteinExistence type="inferred from homology"/>
<dbReference type="Gene3D" id="1.10.4100.10">
    <property type="entry name" value="2-methylcitrate dehydratase PrpD"/>
    <property type="match status" value="1"/>
</dbReference>
<dbReference type="InterPro" id="IPR045336">
    <property type="entry name" value="MmgE_PrpD_N"/>
</dbReference>
<comment type="caution">
    <text evidence="4">The sequence shown here is derived from an EMBL/GenBank/DDBJ whole genome shotgun (WGS) entry which is preliminary data.</text>
</comment>
<reference evidence="4 5" key="1">
    <citation type="submission" date="2021-03" db="EMBL/GenBank/DDBJ databases">
        <title>Genomic Encyclopedia of Type Strains, Phase IV (KMG-IV): sequencing the most valuable type-strain genomes for metagenomic binning, comparative biology and taxonomic classification.</title>
        <authorList>
            <person name="Goeker M."/>
        </authorList>
    </citation>
    <scope>NUCLEOTIDE SEQUENCE [LARGE SCALE GENOMIC DNA]</scope>
    <source>
        <strain evidence="4 5">DSM 24738</strain>
    </source>
</reference>
<keyword evidence="5" id="KW-1185">Reference proteome</keyword>
<dbReference type="PANTHER" id="PTHR16943">
    <property type="entry name" value="2-METHYLCITRATE DEHYDRATASE-RELATED"/>
    <property type="match status" value="1"/>
</dbReference>
<dbReference type="Pfam" id="PF19305">
    <property type="entry name" value="MmgE_PrpD_C"/>
    <property type="match status" value="1"/>
</dbReference>
<dbReference type="Pfam" id="PF03972">
    <property type="entry name" value="MmgE_PrpD_N"/>
    <property type="match status" value="1"/>
</dbReference>
<sequence length="446" mass="48658">MTFSRRFSEYVISHRYEQMSADAIMATKLAILDWLGSAIAGGLEKPAKILSETLNTFGGLPQSTNFVTFEKTSVHYASLINGGASHILELDDVHKASILHAGASIIPAAFAVAEWKQATGRELIEAVALGFEVAIRIGEAVSPSHYEIFHTTGTVGTFGATVAVGKLLGLSVDEMVHALGSAGTQAAGLWEFIEDGAMSKQLHPAKACSNGLLAAALAKQQFTAASQILEGRRGFFAGLVKEVKEELLFHRLGEGYKIMENTYKIHSCCRHIHPTLDCVQEIFRENGSKIEEVERVVVETYQVALNITDKPDPRSVFESKFSLPYAAALMLVKGKTGLDEFTEENLFNPKIRRLTEKVNLRVDPALDALYPNLWPSRVTVHYADGTKLTKETHAPKGDPENPAGELELRGKFLGLAGKVISEKQAKDIADTIMNLEDVENVSTVFS</sequence>
<dbReference type="InterPro" id="IPR045337">
    <property type="entry name" value="MmgE_PrpD_C"/>
</dbReference>
<feature type="domain" description="MmgE/PrpD N-terminal" evidence="2">
    <location>
        <begin position="5"/>
        <end position="242"/>
    </location>
</feature>
<dbReference type="InterPro" id="IPR036148">
    <property type="entry name" value="MmgE/PrpD_sf"/>
</dbReference>
<protein>
    <submittedName>
        <fullName evidence="4">2-methylcitrate dehydratase PrpD</fullName>
    </submittedName>
</protein>
<evidence type="ECO:0000313" key="5">
    <source>
        <dbReference type="Proteomes" id="UP001519343"/>
    </source>
</evidence>
<gene>
    <name evidence="4" type="ORF">J2Z37_001243</name>
</gene>
<evidence type="ECO:0000313" key="4">
    <source>
        <dbReference type="EMBL" id="MBP1931246.1"/>
    </source>
</evidence>
<evidence type="ECO:0000259" key="2">
    <source>
        <dbReference type="Pfam" id="PF03972"/>
    </source>
</evidence>
<dbReference type="InterPro" id="IPR005656">
    <property type="entry name" value="MmgE_PrpD"/>
</dbReference>
<dbReference type="EMBL" id="JAGGKT010000002">
    <property type="protein sequence ID" value="MBP1931246.1"/>
    <property type="molecule type" value="Genomic_DNA"/>
</dbReference>
<evidence type="ECO:0000259" key="3">
    <source>
        <dbReference type="Pfam" id="PF19305"/>
    </source>
</evidence>
<name>A0ABS4GLW8_9BACL</name>
<dbReference type="RefSeq" id="WP_209809320.1">
    <property type="nucleotide sequence ID" value="NZ_JAGGKT010000002.1"/>
</dbReference>
<accession>A0ABS4GLW8</accession>
<comment type="similarity">
    <text evidence="1">Belongs to the PrpD family.</text>
</comment>
<dbReference type="Proteomes" id="UP001519343">
    <property type="component" value="Unassembled WGS sequence"/>
</dbReference>
<organism evidence="4 5">
    <name type="scientific">Ammoniphilus resinae</name>
    <dbReference type="NCBI Taxonomy" id="861532"/>
    <lineage>
        <taxon>Bacteria</taxon>
        <taxon>Bacillati</taxon>
        <taxon>Bacillota</taxon>
        <taxon>Bacilli</taxon>
        <taxon>Bacillales</taxon>
        <taxon>Paenibacillaceae</taxon>
        <taxon>Aneurinibacillus group</taxon>
        <taxon>Ammoniphilus</taxon>
    </lineage>
</organism>